<evidence type="ECO:0000313" key="3">
    <source>
        <dbReference type="Proteomes" id="UP001166286"/>
    </source>
</evidence>
<name>A0AA39R8E3_9LECA</name>
<feature type="region of interest" description="Disordered" evidence="1">
    <location>
        <begin position="30"/>
        <end position="53"/>
    </location>
</feature>
<evidence type="ECO:0000313" key="2">
    <source>
        <dbReference type="EMBL" id="KAK0515599.1"/>
    </source>
</evidence>
<comment type="caution">
    <text evidence="2">The sequence shown here is derived from an EMBL/GenBank/DDBJ whole genome shotgun (WGS) entry which is preliminary data.</text>
</comment>
<evidence type="ECO:0000256" key="1">
    <source>
        <dbReference type="SAM" id="MobiDB-lite"/>
    </source>
</evidence>
<accession>A0AA39R8E3</accession>
<reference evidence="2" key="1">
    <citation type="submission" date="2023-03" db="EMBL/GenBank/DDBJ databases">
        <title>Complete genome of Cladonia borealis.</title>
        <authorList>
            <person name="Park H."/>
        </authorList>
    </citation>
    <scope>NUCLEOTIDE SEQUENCE</scope>
    <source>
        <strain evidence="2">ANT050790</strain>
    </source>
</reference>
<proteinExistence type="predicted"/>
<dbReference type="EMBL" id="JAFEKC020000003">
    <property type="protein sequence ID" value="KAK0515599.1"/>
    <property type="molecule type" value="Genomic_DNA"/>
</dbReference>
<gene>
    <name evidence="2" type="ORF">JMJ35_001633</name>
</gene>
<dbReference type="Proteomes" id="UP001166286">
    <property type="component" value="Unassembled WGS sequence"/>
</dbReference>
<protein>
    <submittedName>
        <fullName evidence="2">Uncharacterized protein</fullName>
    </submittedName>
</protein>
<sequence length="102" mass="11004">MQIAEVLSDLTSLRVCDHDAALALVSVHKTPATSASTNQSEAMNSGTEADIDDDVDMKRVTDLVGLHYGVKVNYKQGEDAGLKKARTDVEQVLEKLESKGTE</sequence>
<keyword evidence="3" id="KW-1185">Reference proteome</keyword>
<feature type="compositionally biased region" description="Polar residues" evidence="1">
    <location>
        <begin position="31"/>
        <end position="47"/>
    </location>
</feature>
<organism evidence="2 3">
    <name type="scientific">Cladonia borealis</name>
    <dbReference type="NCBI Taxonomy" id="184061"/>
    <lineage>
        <taxon>Eukaryota</taxon>
        <taxon>Fungi</taxon>
        <taxon>Dikarya</taxon>
        <taxon>Ascomycota</taxon>
        <taxon>Pezizomycotina</taxon>
        <taxon>Lecanoromycetes</taxon>
        <taxon>OSLEUM clade</taxon>
        <taxon>Lecanoromycetidae</taxon>
        <taxon>Lecanorales</taxon>
        <taxon>Lecanorineae</taxon>
        <taxon>Cladoniaceae</taxon>
        <taxon>Cladonia</taxon>
    </lineage>
</organism>
<dbReference type="AlphaFoldDB" id="A0AA39R8E3"/>